<comment type="caution">
    <text evidence="2">The sequence shown here is derived from an EMBL/GenBank/DDBJ whole genome shotgun (WGS) entry which is preliminary data.</text>
</comment>
<dbReference type="GO" id="GO:0005783">
    <property type="term" value="C:endoplasmic reticulum"/>
    <property type="evidence" value="ECO:0007669"/>
    <property type="project" value="TreeGrafter"/>
</dbReference>
<dbReference type="GO" id="GO:0006487">
    <property type="term" value="P:protein N-linked glycosylation"/>
    <property type="evidence" value="ECO:0007669"/>
    <property type="project" value="TreeGrafter"/>
</dbReference>
<sequence>MEEHESAIKCNSQNEFNITTLLHRMESWKQNLSNHSAENFMPTLFGRGIFDFFPHLASVNLTDLAPVMLTPTIQRWKRLVFGIPVVMRNTNYIEETLASLFKHLTPSASDQVLFVVMFATPNTNTAAFKKLSYSLISNYANEIEEGLLEVAVIPSKWYESQPAFITPTFNDSSQRMQWRLKQNLDYFYLMNYGRQKAEYYMQLEDDVATTPKYAQTVLNYLQLKEGRPWFSMHFSTLGFIGKLFRSEDVKIITNAILSYYKYKPVDWIFLDVEYSITCSPEYRKEQCIRARDASRVMVSPPQFQHIGKLSSLGGKKQKLKERFFDKSSQKMTRSNPPAKVTSSMPTYYPYTAELGYQKFAFMWFTKASTGDNVTIEFHNPVKVLGVQMISGINPAPLDMFAHDTKLYAQGLDKREQLLGSFSSYGDIVVRMNGTAMTALILRIFSNHTRWVIVGHMEIDYEN</sequence>
<dbReference type="PANTHER" id="PTHR12062">
    <property type="entry name" value="N-ACETYLGLUCOSAMINYLTRANSFERASE VI"/>
    <property type="match status" value="1"/>
</dbReference>
<evidence type="ECO:0000259" key="1">
    <source>
        <dbReference type="Pfam" id="PF04666"/>
    </source>
</evidence>
<evidence type="ECO:0000313" key="2">
    <source>
        <dbReference type="EMBL" id="EYB85189.1"/>
    </source>
</evidence>
<proteinExistence type="predicted"/>
<dbReference type="Proteomes" id="UP000024635">
    <property type="component" value="Unassembled WGS sequence"/>
</dbReference>
<name>A0A016S4M5_9BILA</name>
<reference evidence="3" key="1">
    <citation type="journal article" date="2015" name="Nat. Genet.">
        <title>The genome and transcriptome of the zoonotic hookworm Ancylostoma ceylanicum identify infection-specific gene families.</title>
        <authorList>
            <person name="Schwarz E.M."/>
            <person name="Hu Y."/>
            <person name="Antoshechkin I."/>
            <person name="Miller M.M."/>
            <person name="Sternberg P.W."/>
            <person name="Aroian R.V."/>
        </authorList>
    </citation>
    <scope>NUCLEOTIDE SEQUENCE</scope>
    <source>
        <strain evidence="3">HY135</strain>
    </source>
</reference>
<dbReference type="InterPro" id="IPR057279">
    <property type="entry name" value="MGAT4"/>
</dbReference>
<protein>
    <recommendedName>
        <fullName evidence="1">MGAT4 conserved region domain-containing protein</fullName>
    </recommendedName>
</protein>
<dbReference type="AlphaFoldDB" id="A0A016S4M5"/>
<dbReference type="Pfam" id="PF04666">
    <property type="entry name" value="MGAT4_cons"/>
    <property type="match status" value="1"/>
</dbReference>
<accession>A0A016S4M5</accession>
<dbReference type="EMBL" id="JARK01001639">
    <property type="protein sequence ID" value="EYB85189.1"/>
    <property type="molecule type" value="Genomic_DNA"/>
</dbReference>
<dbReference type="GO" id="GO:0005793">
    <property type="term" value="C:endoplasmic reticulum-Golgi intermediate compartment"/>
    <property type="evidence" value="ECO:0007669"/>
    <property type="project" value="TreeGrafter"/>
</dbReference>
<dbReference type="OrthoDB" id="2016523at2759"/>
<keyword evidence="3" id="KW-1185">Reference proteome</keyword>
<dbReference type="GO" id="GO:0008375">
    <property type="term" value="F:acetylglucosaminyltransferase activity"/>
    <property type="evidence" value="ECO:0007669"/>
    <property type="project" value="TreeGrafter"/>
</dbReference>
<dbReference type="GO" id="GO:0005795">
    <property type="term" value="C:Golgi stack"/>
    <property type="evidence" value="ECO:0007669"/>
    <property type="project" value="TreeGrafter"/>
</dbReference>
<organism evidence="2 3">
    <name type="scientific">Ancylostoma ceylanicum</name>
    <dbReference type="NCBI Taxonomy" id="53326"/>
    <lineage>
        <taxon>Eukaryota</taxon>
        <taxon>Metazoa</taxon>
        <taxon>Ecdysozoa</taxon>
        <taxon>Nematoda</taxon>
        <taxon>Chromadorea</taxon>
        <taxon>Rhabditida</taxon>
        <taxon>Rhabditina</taxon>
        <taxon>Rhabditomorpha</taxon>
        <taxon>Strongyloidea</taxon>
        <taxon>Ancylostomatidae</taxon>
        <taxon>Ancylostomatinae</taxon>
        <taxon>Ancylostoma</taxon>
    </lineage>
</organism>
<dbReference type="InterPro" id="IPR006759">
    <property type="entry name" value="Glyco_transf_54"/>
</dbReference>
<feature type="domain" description="MGAT4 conserved region" evidence="1">
    <location>
        <begin position="53"/>
        <end position="324"/>
    </location>
</feature>
<evidence type="ECO:0000313" key="3">
    <source>
        <dbReference type="Proteomes" id="UP000024635"/>
    </source>
</evidence>
<gene>
    <name evidence="2" type="primary">Acey_s0303.g1900</name>
    <name evidence="2" type="ORF">Y032_0303g1900</name>
</gene>
<dbReference type="STRING" id="53326.A0A016S4M5"/>
<dbReference type="PANTHER" id="PTHR12062:SF9">
    <property type="entry name" value="ALPHA-1,3-MANNOSYL-GLYCOPROTEIN 4-BETA-N-ACETYLGLUCOSAMINYLTRANSFERASE A, ISOFORM A"/>
    <property type="match status" value="1"/>
</dbReference>